<proteinExistence type="predicted"/>
<reference evidence="2 3" key="1">
    <citation type="submission" date="2016-03" db="EMBL/GenBank/DDBJ databases">
        <authorList>
            <person name="Ploux O."/>
        </authorList>
    </citation>
    <scope>NUCLEOTIDE SEQUENCE [LARGE SCALE GENOMIC DNA]</scope>
    <source>
        <strain evidence="2 3">R0</strain>
    </source>
</reference>
<evidence type="ECO:0000313" key="3">
    <source>
        <dbReference type="Proteomes" id="UP000075320"/>
    </source>
</evidence>
<keyword evidence="1" id="KW-0812">Transmembrane</keyword>
<dbReference type="Gene3D" id="3.40.50.2000">
    <property type="entry name" value="Glycogen Phosphorylase B"/>
    <property type="match status" value="2"/>
</dbReference>
<organism evidence="2 3">
    <name type="scientific">Bdellovibrio bacteriovorus</name>
    <dbReference type="NCBI Taxonomy" id="959"/>
    <lineage>
        <taxon>Bacteria</taxon>
        <taxon>Pseudomonadati</taxon>
        <taxon>Bdellovibrionota</taxon>
        <taxon>Bdellovibrionia</taxon>
        <taxon>Bdellovibrionales</taxon>
        <taxon>Pseudobdellovibrionaceae</taxon>
        <taxon>Bdellovibrio</taxon>
    </lineage>
</organism>
<dbReference type="SUPFAM" id="SSF53756">
    <property type="entry name" value="UDP-Glycosyltransferase/glycogen phosphorylase"/>
    <property type="match status" value="1"/>
</dbReference>
<gene>
    <name evidence="2" type="ORF">AZI86_11100</name>
</gene>
<sequence length="310" mass="35373">MLKMVTRFVVALFSAIKWLSTYPQDDKKIILYSLHTPFLLTAVLLKWIFGVHFYIIVTDFPEYMGKSKGVRRFLKAIDSWLIEWLGTQSSGFSYVSEYAAKFYKKWQSIPAVIIEGIVDRPGDLPPLSLNQKKSCAVFYSGGLSYDYGVKDLVDAAEFLPENYEIWICGTGELEEYVLHKSKIDARVKYLGLLQPSEVAVKAKQADILINPRRLEKKFVALSFPSKILEYLSYQMPVLTSRVPSIPDEYDSFLFYINEVSPRGIAESVMAIRAMDQKQVQDRVNNGINFIFKKKSAVVQCEKFAHIIAGV</sequence>
<accession>A0A150WLG4</accession>
<name>A0A150WLG4_BDEBC</name>
<dbReference type="EMBL" id="LUKE01000002">
    <property type="protein sequence ID" value="KYG64746.1"/>
    <property type="molecule type" value="Genomic_DNA"/>
</dbReference>
<dbReference type="Pfam" id="PF13692">
    <property type="entry name" value="Glyco_trans_1_4"/>
    <property type="match status" value="1"/>
</dbReference>
<keyword evidence="3" id="KW-1185">Reference proteome</keyword>
<evidence type="ECO:0000313" key="2">
    <source>
        <dbReference type="EMBL" id="KYG64746.1"/>
    </source>
</evidence>
<dbReference type="AlphaFoldDB" id="A0A150WLG4"/>
<keyword evidence="1" id="KW-0472">Membrane</keyword>
<feature type="transmembrane region" description="Helical" evidence="1">
    <location>
        <begin position="39"/>
        <end position="57"/>
    </location>
</feature>
<evidence type="ECO:0000256" key="1">
    <source>
        <dbReference type="SAM" id="Phobius"/>
    </source>
</evidence>
<protein>
    <recommendedName>
        <fullName evidence="4">Glycosyl transferase family 1 domain-containing protein</fullName>
    </recommendedName>
</protein>
<evidence type="ECO:0008006" key="4">
    <source>
        <dbReference type="Google" id="ProtNLM"/>
    </source>
</evidence>
<comment type="caution">
    <text evidence="2">The sequence shown here is derived from an EMBL/GenBank/DDBJ whole genome shotgun (WGS) entry which is preliminary data.</text>
</comment>
<dbReference type="Proteomes" id="UP000075320">
    <property type="component" value="Unassembled WGS sequence"/>
</dbReference>
<keyword evidence="1" id="KW-1133">Transmembrane helix</keyword>